<gene>
    <name evidence="3" type="ORF">SDC9_44236</name>
</gene>
<accession>A0A644W386</accession>
<feature type="domain" description="Carbohydrate-binding" evidence="1">
    <location>
        <begin position="35"/>
        <end position="183"/>
    </location>
</feature>
<protein>
    <submittedName>
        <fullName evidence="3">Uncharacterized protein</fullName>
    </submittedName>
</protein>
<dbReference type="SUPFAM" id="SSF49344">
    <property type="entry name" value="CBD9-like"/>
    <property type="match status" value="1"/>
</dbReference>
<dbReference type="GO" id="GO:0016052">
    <property type="term" value="P:carbohydrate catabolic process"/>
    <property type="evidence" value="ECO:0007669"/>
    <property type="project" value="InterPro"/>
</dbReference>
<reference evidence="3" key="1">
    <citation type="submission" date="2019-08" db="EMBL/GenBank/DDBJ databases">
        <authorList>
            <person name="Kucharzyk K."/>
            <person name="Murdoch R.W."/>
            <person name="Higgins S."/>
            <person name="Loffler F."/>
        </authorList>
    </citation>
    <scope>NUCLEOTIDE SEQUENCE</scope>
</reference>
<dbReference type="Pfam" id="PF19313">
    <property type="entry name" value="DUF5916"/>
    <property type="match status" value="1"/>
</dbReference>
<dbReference type="GO" id="GO:0004553">
    <property type="term" value="F:hydrolase activity, hydrolyzing O-glycosyl compounds"/>
    <property type="evidence" value="ECO:0007669"/>
    <property type="project" value="InterPro"/>
</dbReference>
<dbReference type="InterPro" id="IPR045670">
    <property type="entry name" value="DUF5916"/>
</dbReference>
<dbReference type="AlphaFoldDB" id="A0A644W386"/>
<organism evidence="3">
    <name type="scientific">bioreactor metagenome</name>
    <dbReference type="NCBI Taxonomy" id="1076179"/>
    <lineage>
        <taxon>unclassified sequences</taxon>
        <taxon>metagenomes</taxon>
        <taxon>ecological metagenomes</taxon>
    </lineage>
</organism>
<dbReference type="CDD" id="cd09618">
    <property type="entry name" value="CBM9_like_2"/>
    <property type="match status" value="1"/>
</dbReference>
<evidence type="ECO:0000259" key="1">
    <source>
        <dbReference type="Pfam" id="PF06452"/>
    </source>
</evidence>
<dbReference type="InterPro" id="IPR010502">
    <property type="entry name" value="Carb-bd_dom_fam9"/>
</dbReference>
<proteinExistence type="predicted"/>
<evidence type="ECO:0000259" key="2">
    <source>
        <dbReference type="Pfam" id="PF19313"/>
    </source>
</evidence>
<feature type="domain" description="DUF5916" evidence="2">
    <location>
        <begin position="221"/>
        <end position="804"/>
    </location>
</feature>
<dbReference type="EMBL" id="VSSQ01000586">
    <property type="protein sequence ID" value="MPL98038.1"/>
    <property type="molecule type" value="Genomic_DNA"/>
</dbReference>
<sequence length="807" mass="92143">MKRAGIILLLFVLSVSLFAQNRNIVAVRTAACPVIDGVLSDECWNSAASVNSFSQKSPFYGKPASQQSEVKVLYDDNGLYFGIRCWDSAPDSILRQLGTRDEDLNADRFNVKIDPYNNHLDAFVFGVYASGPQADSRFQDAAFNAVWKSETRIDDKGWTAEMYIPYSALRFPKAEVQTWGIQFERLIRRNRETNQWALEEQNASNVQMLWGTMSGMQGIDPPVRISLNPYLSASVSHFPHHDASVDDYSRSFGGGLDLKAGLSESYTVDITLLPDFSQVQSDDIINNLSAFETQYSEQRLFFKEAIDLFQKGGLFYSRRIGRTPRGFYGVYSQLDSGETVISNPSQAQLVNASKLSGRGNNGLAVGFFNAVTRNTYAEIRTADGGKRDILTEPFANYNILVIDKQFKNSNSFYIINNNALRERAYLSSNVTGAGTGIYLKKKNFKIAFNTAVTQNDSALFSKHATDRAGFAHATSFSKVRGNWIWTLGQSTRNSRFDYDDMGIMSMNNYQSYTFTSAYAWYNPVKWLKEFRVNNYFESSYRLTTGRSIGSEAMIRLSILTMKHHFYMWGGYEHSLSRAYNYYESRNPDIPYFEPHWSYAYLGFSSSYSKPFALDGDFSLINVPYDDSYAVNIALSPFIKIGNKFQLRYEIGTESVEHSVGYAGTDTLGMPLFGIRDVVTFNNTLSLTYVIRNYMPLTLRVRHYYNEGRYSDYMNLDENGEPFIHVDGDYNYDFTFNAFNIDFVYSWQFSPGSSLSLIWKTGIQNELLPTHMSYLQNFRHTLESDQFNSLTLKVIYYIDYQQVRRHKA</sequence>
<dbReference type="GO" id="GO:0030246">
    <property type="term" value="F:carbohydrate binding"/>
    <property type="evidence" value="ECO:0007669"/>
    <property type="project" value="InterPro"/>
</dbReference>
<evidence type="ECO:0000313" key="3">
    <source>
        <dbReference type="EMBL" id="MPL98038.1"/>
    </source>
</evidence>
<comment type="caution">
    <text evidence="3">The sequence shown here is derived from an EMBL/GenBank/DDBJ whole genome shotgun (WGS) entry which is preliminary data.</text>
</comment>
<name>A0A644W386_9ZZZZ</name>
<dbReference type="Gene3D" id="2.60.40.1190">
    <property type="match status" value="1"/>
</dbReference>
<dbReference type="Pfam" id="PF06452">
    <property type="entry name" value="CBM9_1"/>
    <property type="match status" value="1"/>
</dbReference>